<keyword evidence="6" id="KW-0456">Lyase</keyword>
<feature type="compositionally biased region" description="Gly residues" evidence="9">
    <location>
        <begin position="17"/>
        <end position="27"/>
    </location>
</feature>
<reference evidence="11 13" key="1">
    <citation type="journal article" date="2006" name="Cell">
        <title>Neuronal transcriptome of Aplysia: neuronal compartments and circuitry.</title>
        <authorList>
            <person name="Moroz L.L."/>
            <person name="Edwards J.R."/>
            <person name="Puthanveettil S.V."/>
            <person name="Kohn A.B."/>
            <person name="Ha T."/>
            <person name="Heyland A."/>
            <person name="Knudsen B."/>
            <person name="Sahni A."/>
            <person name="Yu F."/>
            <person name="Liu L."/>
            <person name="Jezzini S."/>
            <person name="Lovell P."/>
            <person name="Iannucculli W."/>
            <person name="Chen M."/>
            <person name="Nguyen T."/>
            <person name="Sheng H."/>
            <person name="Shaw R."/>
            <person name="Kalachikov S."/>
            <person name="Panchin Y.V."/>
            <person name="Farmerie W."/>
            <person name="Russo J.J."/>
            <person name="Ju J."/>
            <person name="Kandel E.R."/>
        </authorList>
    </citation>
    <scope>NUCLEOTIDE SEQUENCE</scope>
</reference>
<dbReference type="InterPro" id="IPR024096">
    <property type="entry name" value="NO_sig/Golgi_transp_ligand-bd"/>
</dbReference>
<keyword evidence="4" id="KW-0547">Nucleotide-binding</keyword>
<reference evidence="13" key="2">
    <citation type="submission" date="2025-05" db="UniProtKB">
        <authorList>
            <consortium name="RefSeq"/>
        </authorList>
    </citation>
    <scope>IDENTIFICATION</scope>
</reference>
<dbReference type="EMBL" id="AY044900">
    <property type="protein sequence ID" value="AAK97794.1"/>
    <property type="molecule type" value="mRNA"/>
</dbReference>
<evidence type="ECO:0000256" key="6">
    <source>
        <dbReference type="ARBA" id="ARBA00023239"/>
    </source>
</evidence>
<dbReference type="AlphaFoldDB" id="Q7YWK7"/>
<protein>
    <recommendedName>
        <fullName evidence="2">guanylate cyclase</fullName>
        <ecNumber evidence="2">4.6.1.2</ecNumber>
    </recommendedName>
</protein>
<evidence type="ECO:0000313" key="13">
    <source>
        <dbReference type="RefSeq" id="NP_001191549.1"/>
    </source>
</evidence>
<dbReference type="Gene3D" id="3.30.70.1230">
    <property type="entry name" value="Nucleotide cyclase"/>
    <property type="match status" value="1"/>
</dbReference>
<dbReference type="Pfam" id="PF00211">
    <property type="entry name" value="Guanylate_cyc"/>
    <property type="match status" value="1"/>
</dbReference>
<keyword evidence="12" id="KW-1185">Reference proteome</keyword>
<keyword evidence="7" id="KW-0141">cGMP biosynthesis</keyword>
<dbReference type="OrthoDB" id="6127067at2759"/>
<dbReference type="FunFam" id="3.30.450.260:FF:000002">
    <property type="entry name" value="guanylate cyclase soluble subunit alpha-2"/>
    <property type="match status" value="1"/>
</dbReference>
<feature type="compositionally biased region" description="Polar residues" evidence="9">
    <location>
        <begin position="200"/>
        <end position="210"/>
    </location>
</feature>
<dbReference type="SMART" id="SM00044">
    <property type="entry name" value="CYCc"/>
    <property type="match status" value="1"/>
</dbReference>
<name>Q7YWK7_APLCA</name>
<dbReference type="RefSeq" id="NP_001191549.1">
    <property type="nucleotide sequence ID" value="NM_001204620.1"/>
</dbReference>
<evidence type="ECO:0000256" key="5">
    <source>
        <dbReference type="ARBA" id="ARBA00023134"/>
    </source>
</evidence>
<keyword evidence="5" id="KW-0342">GTP-binding</keyword>
<feature type="coiled-coil region" evidence="8">
    <location>
        <begin position="602"/>
        <end position="629"/>
    </location>
</feature>
<evidence type="ECO:0000256" key="1">
    <source>
        <dbReference type="ARBA" id="ARBA00004496"/>
    </source>
</evidence>
<dbReference type="SUPFAM" id="SSF111126">
    <property type="entry name" value="Ligand-binding domain in the NO signalling and Golgi transport"/>
    <property type="match status" value="1"/>
</dbReference>
<dbReference type="InterPro" id="IPR029787">
    <property type="entry name" value="Nucleotide_cyclase"/>
</dbReference>
<dbReference type="PROSITE" id="PS50125">
    <property type="entry name" value="GUANYLATE_CYCLASE_2"/>
    <property type="match status" value="1"/>
</dbReference>
<evidence type="ECO:0000256" key="3">
    <source>
        <dbReference type="ARBA" id="ARBA00022490"/>
    </source>
</evidence>
<evidence type="ECO:0000256" key="4">
    <source>
        <dbReference type="ARBA" id="ARBA00022741"/>
    </source>
</evidence>
<dbReference type="GeneID" id="100533323"/>
<dbReference type="InterPro" id="IPR011645">
    <property type="entry name" value="HNOB_dom_associated"/>
</dbReference>
<dbReference type="GO" id="GO:0005525">
    <property type="term" value="F:GTP binding"/>
    <property type="evidence" value="ECO:0007669"/>
    <property type="project" value="UniProtKB-KW"/>
</dbReference>
<dbReference type="GO" id="GO:0008074">
    <property type="term" value="C:guanylate cyclase complex, soluble"/>
    <property type="evidence" value="ECO:0007669"/>
    <property type="project" value="TreeGrafter"/>
</dbReference>
<evidence type="ECO:0000259" key="10">
    <source>
        <dbReference type="PROSITE" id="PS50125"/>
    </source>
</evidence>
<feature type="region of interest" description="Disordered" evidence="9">
    <location>
        <begin position="177"/>
        <end position="218"/>
    </location>
</feature>
<dbReference type="GO" id="GO:0004383">
    <property type="term" value="F:guanylate cyclase activity"/>
    <property type="evidence" value="ECO:0007669"/>
    <property type="project" value="UniProtKB-EC"/>
</dbReference>
<evidence type="ECO:0000256" key="9">
    <source>
        <dbReference type="SAM" id="MobiDB-lite"/>
    </source>
</evidence>
<evidence type="ECO:0000313" key="12">
    <source>
        <dbReference type="Proteomes" id="UP000694888"/>
    </source>
</evidence>
<keyword evidence="8" id="KW-0175">Coiled coil</keyword>
<dbReference type="EC" id="4.6.1.2" evidence="2"/>
<dbReference type="GO" id="GO:0019934">
    <property type="term" value="P:cGMP-mediated signaling"/>
    <property type="evidence" value="ECO:0007669"/>
    <property type="project" value="TreeGrafter"/>
</dbReference>
<dbReference type="InterPro" id="IPR011644">
    <property type="entry name" value="Heme_NO-bd"/>
</dbReference>
<proteinExistence type="evidence at transcript level"/>
<comment type="subcellular location">
    <subcellularLocation>
        <location evidence="1">Cytoplasm</location>
    </subcellularLocation>
</comment>
<dbReference type="InterPro" id="IPR001054">
    <property type="entry name" value="A/G_cyclase"/>
</dbReference>
<feature type="region of interest" description="Disordered" evidence="9">
    <location>
        <begin position="16"/>
        <end position="157"/>
    </location>
</feature>
<dbReference type="InterPro" id="IPR038158">
    <property type="entry name" value="H-NOX_domain_sf"/>
</dbReference>
<dbReference type="Pfam" id="PF07700">
    <property type="entry name" value="HNOB"/>
    <property type="match status" value="1"/>
</dbReference>
<dbReference type="Gene3D" id="3.30.450.260">
    <property type="entry name" value="Haem NO binding associated domain"/>
    <property type="match status" value="1"/>
</dbReference>
<sequence>MSCPVKKAMEEDLLKARGGGGISGGGLLSSSNNNSSGSSSSSNNGNVTASQTTATNTTTPTSSSSLSSSSPPSNVNINNPKNSTIRINTISSSPTPPTIDTTHFNYSNYSNNSLSSSPNLTPTNSLPSSPSKSLTTTNPNMRKISPPPILSVGRKVSPPNPNHVKFYTVLEDGPTKIMEDTNSEPSNYGSGEGSPRLRKTSNISTTSSLGSEADSEMGGEKKVDIRSLIEGIGTLIIPADYFVRRAMQNLINMRNPRVMEHLRNESSELFGEELLMRSYSDQNLRHEPISDDTLLSMADEAATKLGADRESVLRGAGEEYFKLCLSDYGKALRMLGSNLWEFFSNIDGLQDQVKEYPRFQGQQPPSFRCDWKKSHLNLHYYSLRHQILSFTAGTVQAVSKLLFNTELQLDISPNKDPNAPHHIFYISTASVDDNENSRNNLYPDQVNTSDNPTDSKIGVHTICASFPFHVIFDQDLQITQLGVSLAKMIAPEVATKGRDVGAYFDIIKPKVKLSFSAILSRVNSSFVVRTKDLSKNNHRLSQNLELKGQMLFLQETDSILFLGSPSVEKLDELLGKGLYISDIPIHDATRDVILVGEQTKAQDGLKKRMEQLKKSIETASHAVDEEKQKNVDLLLEIFPPTIAQKLWRGEQVEPMTVDDVTMLFSDIVGFTAICSTATPMQVVDMLNSLYTHFDQFCVDIDVYKIETIGDAYCVAGGLHRRSAYHAQQIAWMAVKMMAAAENEKSHDGNVIKMRIGIHTGRVLAGVVGRKMPRYCLFGNNVSIANKFESGSVPLIPSRAKT</sequence>
<gene>
    <name evidence="13" type="primary">LOC100533323</name>
</gene>
<dbReference type="Gene3D" id="6.10.250.780">
    <property type="match status" value="1"/>
</dbReference>
<dbReference type="InterPro" id="IPR042463">
    <property type="entry name" value="HNOB_dom_associated_sf"/>
</dbReference>
<dbReference type="Proteomes" id="UP000694888">
    <property type="component" value="Unplaced"/>
</dbReference>
<dbReference type="Pfam" id="PF07701">
    <property type="entry name" value="HNOBA"/>
    <property type="match status" value="1"/>
</dbReference>
<accession>Q7YWK7</accession>
<dbReference type="GO" id="GO:0020037">
    <property type="term" value="F:heme binding"/>
    <property type="evidence" value="ECO:0007669"/>
    <property type="project" value="InterPro"/>
</dbReference>
<evidence type="ECO:0000256" key="8">
    <source>
        <dbReference type="SAM" id="Coils"/>
    </source>
</evidence>
<dbReference type="GO" id="GO:0070482">
    <property type="term" value="P:response to oxygen levels"/>
    <property type="evidence" value="ECO:0007669"/>
    <property type="project" value="TreeGrafter"/>
</dbReference>
<dbReference type="Gene3D" id="3.90.1520.10">
    <property type="entry name" value="H-NOX domain"/>
    <property type="match status" value="1"/>
</dbReference>
<feature type="domain" description="Guanylate cyclase" evidence="10">
    <location>
        <begin position="661"/>
        <end position="788"/>
    </location>
</feature>
<dbReference type="PANTHER" id="PTHR45655">
    <property type="entry name" value="GUANYLATE CYCLASE SOLUBLE SUBUNIT BETA-2"/>
    <property type="match status" value="1"/>
</dbReference>
<feature type="compositionally biased region" description="Low complexity" evidence="9">
    <location>
        <begin position="28"/>
        <end position="140"/>
    </location>
</feature>
<evidence type="ECO:0000256" key="2">
    <source>
        <dbReference type="ARBA" id="ARBA00012202"/>
    </source>
</evidence>
<keyword evidence="3" id="KW-0963">Cytoplasm</keyword>
<evidence type="ECO:0000256" key="7">
    <source>
        <dbReference type="ARBA" id="ARBA00023293"/>
    </source>
</evidence>
<organism evidence="11">
    <name type="scientific">Aplysia californica</name>
    <name type="common">California sea hare</name>
    <dbReference type="NCBI Taxonomy" id="6500"/>
    <lineage>
        <taxon>Eukaryota</taxon>
        <taxon>Metazoa</taxon>
        <taxon>Spiralia</taxon>
        <taxon>Lophotrochozoa</taxon>
        <taxon>Mollusca</taxon>
        <taxon>Gastropoda</taxon>
        <taxon>Heterobranchia</taxon>
        <taxon>Euthyneura</taxon>
        <taxon>Tectipleura</taxon>
        <taxon>Aplysiida</taxon>
        <taxon>Aplysioidea</taxon>
        <taxon>Aplysiidae</taxon>
        <taxon>Aplysia</taxon>
    </lineage>
</organism>
<dbReference type="SUPFAM" id="SSF55073">
    <property type="entry name" value="Nucleotide cyclase"/>
    <property type="match status" value="1"/>
</dbReference>
<dbReference type="PANTHER" id="PTHR45655:SF6">
    <property type="entry name" value="HEAD-SPECIFIC GUANYLATE CYCLASE"/>
    <property type="match status" value="1"/>
</dbReference>
<evidence type="ECO:0000313" key="11">
    <source>
        <dbReference type="EMBL" id="AAK97794.1"/>
    </source>
</evidence>
<dbReference type="CDD" id="cd07302">
    <property type="entry name" value="CHD"/>
    <property type="match status" value="1"/>
</dbReference>